<keyword evidence="3" id="KW-1185">Reference proteome</keyword>
<organism evidence="2 3">
    <name type="scientific">Mucilaginibacter limnophilus</name>
    <dbReference type="NCBI Taxonomy" id="1932778"/>
    <lineage>
        <taxon>Bacteria</taxon>
        <taxon>Pseudomonadati</taxon>
        <taxon>Bacteroidota</taxon>
        <taxon>Sphingobacteriia</taxon>
        <taxon>Sphingobacteriales</taxon>
        <taxon>Sphingobacteriaceae</taxon>
        <taxon>Mucilaginibacter</taxon>
    </lineage>
</organism>
<name>A0A3S2Y1V8_9SPHI</name>
<dbReference type="EMBL" id="SACK01000007">
    <property type="protein sequence ID" value="RVT99844.1"/>
    <property type="molecule type" value="Genomic_DNA"/>
</dbReference>
<evidence type="ECO:0000256" key="1">
    <source>
        <dbReference type="SAM" id="Phobius"/>
    </source>
</evidence>
<sequence>MQQAYINSGILETYVLGCASEKEAEEVLYMAEQYPEIMDALRQLEDDMEVIAANMAINPPPHVWPKVERKIEDLIRHRPLEPALYRETTESYRKAHTDGSHIIAIEGESTHMRVHKVWRWVFLGVFILGKIFLAFAIYYFVQSMRSEREIEKLQNQIEQLKR</sequence>
<keyword evidence="1" id="KW-0472">Membrane</keyword>
<keyword evidence="1" id="KW-0812">Transmembrane</keyword>
<keyword evidence="1" id="KW-1133">Transmembrane helix</keyword>
<dbReference type="OrthoDB" id="952577at2"/>
<evidence type="ECO:0000313" key="2">
    <source>
        <dbReference type="EMBL" id="RVT99844.1"/>
    </source>
</evidence>
<gene>
    <name evidence="2" type="ORF">EOD41_15500</name>
</gene>
<comment type="caution">
    <text evidence="2">The sequence shown here is derived from an EMBL/GenBank/DDBJ whole genome shotgun (WGS) entry which is preliminary data.</text>
</comment>
<dbReference type="AlphaFoldDB" id="A0A3S2Y1V8"/>
<dbReference type="RefSeq" id="WP_127706554.1">
    <property type="nucleotide sequence ID" value="NZ_SACK01000007.1"/>
</dbReference>
<protein>
    <submittedName>
        <fullName evidence="2">Uncharacterized protein</fullName>
    </submittedName>
</protein>
<feature type="transmembrane region" description="Helical" evidence="1">
    <location>
        <begin position="120"/>
        <end position="141"/>
    </location>
</feature>
<dbReference type="Proteomes" id="UP000282759">
    <property type="component" value="Unassembled WGS sequence"/>
</dbReference>
<evidence type="ECO:0000313" key="3">
    <source>
        <dbReference type="Proteomes" id="UP000282759"/>
    </source>
</evidence>
<reference evidence="2 3" key="1">
    <citation type="submission" date="2019-01" db="EMBL/GenBank/DDBJ databases">
        <authorList>
            <person name="Chen W.-M."/>
        </authorList>
    </citation>
    <scope>NUCLEOTIDE SEQUENCE [LARGE SCALE GENOMIC DNA]</scope>
    <source>
        <strain evidence="2 3">YBJ-36</strain>
    </source>
</reference>
<proteinExistence type="predicted"/>
<accession>A0A3S2Y1V8</accession>